<accession>A0A4Q4KNU9</accession>
<reference evidence="1 2" key="1">
    <citation type="submission" date="2019-02" db="EMBL/GenBank/DDBJ databases">
        <title>Genome sequence of the sea-ice species Brumimicrobium glaciale.</title>
        <authorList>
            <person name="Bowman J.P."/>
        </authorList>
    </citation>
    <scope>NUCLEOTIDE SEQUENCE [LARGE SCALE GENOMIC DNA]</scope>
    <source>
        <strain evidence="1 2">IC156</strain>
    </source>
</reference>
<dbReference type="RefSeq" id="WP_130093139.1">
    <property type="nucleotide sequence ID" value="NZ_SETE01000002.1"/>
</dbReference>
<sequence length="626" mass="73026">MRYLFITFFLLLLCPIGLSQDSLVKNNYFKLESYHPLGHGFELILDKGYYGLIDSNDNIVCKPKYDRINQFIGDFSIVELDGKMGLINKKGQPVTPVKYERIHPFENNVAFAYFNENRVYVDTNGRVFSYNAPGIGWDFNDGLQPTYRSPWMVYINESHSIILNDGYKQAYPFVNNYAIVQKDRKFHIIDTLGTITKTLKYEYVHQIKDSCYAIVNDGSKNGLIDFKGNEVIPCKYDQVLMDTKGIILVSIGNKWGAYDWNFKKIILPVFDKIRYAKTERGYSESPIPGHDKVVVEMNNKKGIIDYRGKTIKACEYDDIQFHDDFSIITVKQNPNRDNGINVFENNFKGYELSDKDGKLLTKKKFEYLVQLNSRYYAFSELLGKYEQYEWQKIGLDNIKQDNSIYYTNRSLFDLQQNKKILGQFTDFRLIGENIFAVRDTIAKPRGMLTREKIKEFYSNNPPLPNANEWKLIDKRGNQIAIPDGLIIDEPYYNHITVKKKIEESKEYLYGLIDTNGIEIVPVRYEKFIQLGFNSYKVMKNGLWGIYYSSTQIEVPCQYDEILNRLYQSGMYRISLNGKWGYIDPLGNIVISIIHEESQQTFTNGKLRVTLDNEFFMIDKKGERIEN</sequence>
<dbReference type="PANTHER" id="PTHR37841:SF1">
    <property type="entry name" value="DUF3298 DOMAIN-CONTAINING PROTEIN"/>
    <property type="match status" value="1"/>
</dbReference>
<evidence type="ECO:0000313" key="1">
    <source>
        <dbReference type="EMBL" id="RYM35131.1"/>
    </source>
</evidence>
<dbReference type="AlphaFoldDB" id="A0A4Q4KNU9"/>
<organism evidence="1 2">
    <name type="scientific">Brumimicrobium glaciale</name>
    <dbReference type="NCBI Taxonomy" id="200475"/>
    <lineage>
        <taxon>Bacteria</taxon>
        <taxon>Pseudomonadati</taxon>
        <taxon>Bacteroidota</taxon>
        <taxon>Flavobacteriia</taxon>
        <taxon>Flavobacteriales</taxon>
        <taxon>Crocinitomicaceae</taxon>
        <taxon>Brumimicrobium</taxon>
    </lineage>
</organism>
<dbReference type="Pfam" id="PF14903">
    <property type="entry name" value="WG_beta_rep"/>
    <property type="match status" value="5"/>
</dbReference>
<gene>
    <name evidence="1" type="ORF">ERX46_07070</name>
</gene>
<evidence type="ECO:0000313" key="2">
    <source>
        <dbReference type="Proteomes" id="UP000293952"/>
    </source>
</evidence>
<protein>
    <submittedName>
        <fullName evidence="1">WG repeat-containing protein</fullName>
    </submittedName>
</protein>
<dbReference type="PANTHER" id="PTHR37841">
    <property type="entry name" value="GLR2918 PROTEIN"/>
    <property type="match status" value="1"/>
</dbReference>
<keyword evidence="2" id="KW-1185">Reference proteome</keyword>
<comment type="caution">
    <text evidence="1">The sequence shown here is derived from an EMBL/GenBank/DDBJ whole genome shotgun (WGS) entry which is preliminary data.</text>
</comment>
<name>A0A4Q4KNU9_9FLAO</name>
<proteinExistence type="predicted"/>
<dbReference type="InterPro" id="IPR032774">
    <property type="entry name" value="WG_beta_rep"/>
</dbReference>
<dbReference type="EMBL" id="SETE01000002">
    <property type="protein sequence ID" value="RYM35131.1"/>
    <property type="molecule type" value="Genomic_DNA"/>
</dbReference>
<dbReference type="OrthoDB" id="5464673at2"/>
<dbReference type="Proteomes" id="UP000293952">
    <property type="component" value="Unassembled WGS sequence"/>
</dbReference>